<dbReference type="Pfam" id="PF00703">
    <property type="entry name" value="Glyco_hydro_2"/>
    <property type="match status" value="1"/>
</dbReference>
<evidence type="ECO:0000259" key="10">
    <source>
        <dbReference type="Pfam" id="PF00703"/>
    </source>
</evidence>
<evidence type="ECO:0000256" key="7">
    <source>
        <dbReference type="ARBA" id="ARBA00022837"/>
    </source>
</evidence>
<comment type="similarity">
    <text evidence="3">Belongs to the glycosyl hydrolase 2 family.</text>
</comment>
<dbReference type="InterPro" id="IPR008979">
    <property type="entry name" value="Galactose-bd-like_sf"/>
</dbReference>
<dbReference type="InterPro" id="IPR006103">
    <property type="entry name" value="Glyco_hydro_2_cat"/>
</dbReference>
<evidence type="ECO:0000256" key="2">
    <source>
        <dbReference type="ARBA" id="ARBA00001913"/>
    </source>
</evidence>
<evidence type="ECO:0000256" key="3">
    <source>
        <dbReference type="ARBA" id="ARBA00007401"/>
    </source>
</evidence>
<dbReference type="Pfam" id="PF02836">
    <property type="entry name" value="Glyco_hydro_2_C"/>
    <property type="match status" value="1"/>
</dbReference>
<feature type="signal peptide" evidence="9">
    <location>
        <begin position="1"/>
        <end position="19"/>
    </location>
</feature>
<keyword evidence="7" id="KW-0106">Calcium</keyword>
<dbReference type="Gene3D" id="3.20.20.80">
    <property type="entry name" value="Glycosidases"/>
    <property type="match status" value="1"/>
</dbReference>
<evidence type="ECO:0000256" key="4">
    <source>
        <dbReference type="ARBA" id="ARBA00011245"/>
    </source>
</evidence>
<dbReference type="PRINTS" id="PR00132">
    <property type="entry name" value="GLHYDRLASE2"/>
</dbReference>
<dbReference type="InterPro" id="IPR017853">
    <property type="entry name" value="GH"/>
</dbReference>
<comment type="caution">
    <text evidence="14">The sequence shown here is derived from an EMBL/GenBank/DDBJ whole genome shotgun (WGS) entry which is preliminary data.</text>
</comment>
<feature type="chain" id="PRO_5045689974" description="beta-galactosidase" evidence="9">
    <location>
        <begin position="20"/>
        <end position="915"/>
    </location>
</feature>
<evidence type="ECO:0000259" key="12">
    <source>
        <dbReference type="Pfam" id="PF02837"/>
    </source>
</evidence>
<feature type="domain" description="Glycoside hydrolase family 2 catalytic" evidence="11">
    <location>
        <begin position="292"/>
        <end position="409"/>
    </location>
</feature>
<feature type="domain" description="Glycosyl hydrolases family 2 sugar binding" evidence="12">
    <location>
        <begin position="53"/>
        <end position="183"/>
    </location>
</feature>
<evidence type="ECO:0000259" key="13">
    <source>
        <dbReference type="Pfam" id="PF16353"/>
    </source>
</evidence>
<dbReference type="PANTHER" id="PTHR46323:SF2">
    <property type="entry name" value="BETA-GALACTOSIDASE"/>
    <property type="match status" value="1"/>
</dbReference>
<dbReference type="SUPFAM" id="SSF51445">
    <property type="entry name" value="(Trans)glycosidases"/>
    <property type="match status" value="1"/>
</dbReference>
<protein>
    <recommendedName>
        <fullName evidence="5">beta-galactosidase</fullName>
        <ecNumber evidence="5">3.2.1.23</ecNumber>
    </recommendedName>
</protein>
<organism evidence="14 15">
    <name type="scientific">Danxiaibacter flavus</name>
    <dbReference type="NCBI Taxonomy" id="3049108"/>
    <lineage>
        <taxon>Bacteria</taxon>
        <taxon>Pseudomonadati</taxon>
        <taxon>Bacteroidota</taxon>
        <taxon>Chitinophagia</taxon>
        <taxon>Chitinophagales</taxon>
        <taxon>Chitinophagaceae</taxon>
        <taxon>Danxiaibacter</taxon>
    </lineage>
</organism>
<evidence type="ECO:0000256" key="5">
    <source>
        <dbReference type="ARBA" id="ARBA00012756"/>
    </source>
</evidence>
<dbReference type="InterPro" id="IPR006104">
    <property type="entry name" value="Glyco_hydro_2_N"/>
</dbReference>
<dbReference type="Proteomes" id="UP001560573">
    <property type="component" value="Unassembled WGS sequence"/>
</dbReference>
<dbReference type="InterPro" id="IPR011013">
    <property type="entry name" value="Gal_mutarotase_sf_dom"/>
</dbReference>
<proteinExistence type="inferred from homology"/>
<reference evidence="14 15" key="1">
    <citation type="submission" date="2023-07" db="EMBL/GenBank/DDBJ databases">
        <authorList>
            <person name="Lian W.-H."/>
        </authorList>
    </citation>
    <scope>NUCLEOTIDE SEQUENCE [LARGE SCALE GENOMIC DNA]</scope>
    <source>
        <strain evidence="14 15">SYSU DXS3180</strain>
    </source>
</reference>
<keyword evidence="9" id="KW-0732">Signal</keyword>
<dbReference type="RefSeq" id="WP_369329366.1">
    <property type="nucleotide sequence ID" value="NZ_JAULBC010000003.1"/>
</dbReference>
<evidence type="ECO:0000256" key="6">
    <source>
        <dbReference type="ARBA" id="ARBA00022801"/>
    </source>
</evidence>
<dbReference type="Gene3D" id="2.60.120.260">
    <property type="entry name" value="Galactose-binding domain-like"/>
    <property type="match status" value="1"/>
</dbReference>
<accession>A0ABV3ZFH9</accession>
<feature type="domain" description="Glycoside hydrolase family 2 immunoglobulin-like beta-sandwich" evidence="10">
    <location>
        <begin position="185"/>
        <end position="283"/>
    </location>
</feature>
<comment type="cofactor">
    <cofactor evidence="2">
        <name>Ca(2+)</name>
        <dbReference type="ChEBI" id="CHEBI:29108"/>
    </cofactor>
</comment>
<evidence type="ECO:0000313" key="14">
    <source>
        <dbReference type="EMBL" id="MEX6687959.1"/>
    </source>
</evidence>
<dbReference type="InterPro" id="IPR032312">
    <property type="entry name" value="LacZ_4"/>
</dbReference>
<dbReference type="Pfam" id="PF02837">
    <property type="entry name" value="Glyco_hydro_2_N"/>
    <property type="match status" value="1"/>
</dbReference>
<dbReference type="InterPro" id="IPR013783">
    <property type="entry name" value="Ig-like_fold"/>
</dbReference>
<feature type="domain" description="Beta-galactosidase" evidence="13">
    <location>
        <begin position="555"/>
        <end position="625"/>
    </location>
</feature>
<evidence type="ECO:0000259" key="11">
    <source>
        <dbReference type="Pfam" id="PF02836"/>
    </source>
</evidence>
<evidence type="ECO:0000313" key="15">
    <source>
        <dbReference type="Proteomes" id="UP001560573"/>
    </source>
</evidence>
<keyword evidence="6 14" id="KW-0378">Hydrolase</keyword>
<evidence type="ECO:0000256" key="8">
    <source>
        <dbReference type="ARBA" id="ARBA00023295"/>
    </source>
</evidence>
<keyword evidence="15" id="KW-1185">Reference proteome</keyword>
<dbReference type="SUPFAM" id="SSF74650">
    <property type="entry name" value="Galactose mutarotase-like"/>
    <property type="match status" value="1"/>
</dbReference>
<sequence>MKKVLFLFLLFIIFQSLHAQQTVRQYISGTDKDHTVQWGFFCTKGNNSGKWTKIAVPSNWELQGFGQYTYGHDKDKINEQGLYKTSFTVPASWQNKIVKIIFEGAMTDVEVKVNGKSCGPVHQGGFYEFSYDITSLVKFGATNKLDVTVSKASSNASIEKAERGGDFWAFGGIYRPVYLEALPQTHIERTAINATADGNLEATIFHNNTKPGDVIQAKVQTLNGTVVGKSFTVSLAGNESILTQSFDHILLWNPEQPNLYQITFNLIRNNSIIHSVNQRFGFRTAVLKPHDGFYLNGTKVVFKGVDRHSEWPASGRTLSRDIHLMDIGLIKDMNMNAVRMSHYPPDRQFLDLCDSLGLMVLDELTGWQAAYDTVSGKRLVKELVTRDVNHPSIVIWDNGNEGGWNRALDNDYALYDPQKRLVIHPWEKFNGTDTKHYPDYKYIVNESLYGNDVFFPTEYMHGLYDGGHAAGLEDFWERMRTYHANAGGFLWAFHDEGVVRTDMNGMIDCHGNHAPDGIIGPYREKEASYYAIKQIWSPVYISTKTLSVDFDGNLLVENRYHFTNLSDCKLKWKLANFSSSKGNESMTNWVDSGFINMPSILPGEKRSIPLPVLSSLPKSQALYVTAIAKDGKEISTWSWPLQTAIQVNKKLVTNTLNTATEIKNHDKLLQIVSNNITYTFDTTSGYLQKVTNASGKEISLSGGPSAGPDQVKQSFDLTKNQDTVILEISYSGNGWSKMSWTFAPGKLPKLSYKYAPKGERDFMGITFNYPEEKITGMKWLGRGPYRVWKNRLQGMQFGVWQKAYNNTVTGENWNYPEFKGYHANVYWTTIQTKESDFTIYTNNDNVFLQMLVPQKPKTMTNDNVTPAFPNASLGFMSAIPAIGTKFQQATSMGPESQKNMLLNNKPVEGELWFAF</sequence>
<dbReference type="EC" id="3.2.1.23" evidence="5"/>
<dbReference type="Pfam" id="PF16353">
    <property type="entry name" value="LacZ_4"/>
    <property type="match status" value="1"/>
</dbReference>
<dbReference type="InterPro" id="IPR050347">
    <property type="entry name" value="Bact_Beta-galactosidase"/>
</dbReference>
<name>A0ABV3ZFH9_9BACT</name>
<dbReference type="SUPFAM" id="SSF49785">
    <property type="entry name" value="Galactose-binding domain-like"/>
    <property type="match status" value="1"/>
</dbReference>
<dbReference type="InterPro" id="IPR014718">
    <property type="entry name" value="GH-type_carb-bd"/>
</dbReference>
<comment type="catalytic activity">
    <reaction evidence="1">
        <text>Hydrolysis of terminal non-reducing beta-D-galactose residues in beta-D-galactosides.</text>
        <dbReference type="EC" id="3.2.1.23"/>
    </reaction>
</comment>
<dbReference type="EMBL" id="JAULBC010000003">
    <property type="protein sequence ID" value="MEX6687959.1"/>
    <property type="molecule type" value="Genomic_DNA"/>
</dbReference>
<dbReference type="PANTHER" id="PTHR46323">
    <property type="entry name" value="BETA-GALACTOSIDASE"/>
    <property type="match status" value="1"/>
</dbReference>
<dbReference type="InterPro" id="IPR036156">
    <property type="entry name" value="Beta-gal/glucu_dom_sf"/>
</dbReference>
<keyword evidence="8" id="KW-0326">Glycosidase</keyword>
<dbReference type="InterPro" id="IPR006102">
    <property type="entry name" value="Ig-like_GH2"/>
</dbReference>
<dbReference type="GO" id="GO:0016787">
    <property type="term" value="F:hydrolase activity"/>
    <property type="evidence" value="ECO:0007669"/>
    <property type="project" value="UniProtKB-KW"/>
</dbReference>
<dbReference type="Gene3D" id="2.70.98.10">
    <property type="match status" value="1"/>
</dbReference>
<evidence type="ECO:0000256" key="1">
    <source>
        <dbReference type="ARBA" id="ARBA00001412"/>
    </source>
</evidence>
<dbReference type="SUPFAM" id="SSF49303">
    <property type="entry name" value="beta-Galactosidase/glucuronidase domain"/>
    <property type="match status" value="2"/>
</dbReference>
<dbReference type="Gene3D" id="2.60.40.10">
    <property type="entry name" value="Immunoglobulins"/>
    <property type="match status" value="2"/>
</dbReference>
<dbReference type="InterPro" id="IPR006101">
    <property type="entry name" value="Glyco_hydro_2"/>
</dbReference>
<comment type="subunit">
    <text evidence="4">Monomer.</text>
</comment>
<gene>
    <name evidence="14" type="ORF">QTN47_10665</name>
</gene>
<evidence type="ECO:0000256" key="9">
    <source>
        <dbReference type="SAM" id="SignalP"/>
    </source>
</evidence>